<organism evidence="1 2">
    <name type="scientific">Echinicola pacifica</name>
    <dbReference type="NCBI Taxonomy" id="346377"/>
    <lineage>
        <taxon>Bacteria</taxon>
        <taxon>Pseudomonadati</taxon>
        <taxon>Bacteroidota</taxon>
        <taxon>Cytophagia</taxon>
        <taxon>Cytophagales</taxon>
        <taxon>Cyclobacteriaceae</taxon>
        <taxon>Echinicola</taxon>
    </lineage>
</organism>
<dbReference type="Proteomes" id="UP000619457">
    <property type="component" value="Unassembled WGS sequence"/>
</dbReference>
<proteinExistence type="predicted"/>
<evidence type="ECO:0000313" key="1">
    <source>
        <dbReference type="EMBL" id="GGZ34286.1"/>
    </source>
</evidence>
<dbReference type="EMBL" id="BMWX01000005">
    <property type="protein sequence ID" value="GGZ34286.1"/>
    <property type="molecule type" value="Genomic_DNA"/>
</dbReference>
<evidence type="ECO:0000313" key="2">
    <source>
        <dbReference type="Proteomes" id="UP000619457"/>
    </source>
</evidence>
<name>A0A918Q4Y5_9BACT</name>
<comment type="caution">
    <text evidence="1">The sequence shown here is derived from an EMBL/GenBank/DDBJ whole genome shotgun (WGS) entry which is preliminary data.</text>
</comment>
<reference evidence="1" key="2">
    <citation type="submission" date="2020-09" db="EMBL/GenBank/DDBJ databases">
        <authorList>
            <person name="Sun Q."/>
            <person name="Kim S."/>
        </authorList>
    </citation>
    <scope>NUCLEOTIDE SEQUENCE</scope>
    <source>
        <strain evidence="1">KCTC 12368</strain>
    </source>
</reference>
<evidence type="ECO:0008006" key="3">
    <source>
        <dbReference type="Google" id="ProtNLM"/>
    </source>
</evidence>
<keyword evidence="2" id="KW-1185">Reference proteome</keyword>
<protein>
    <recommendedName>
        <fullName evidence="3">6-bladed beta-propeller protein</fullName>
    </recommendedName>
</protein>
<gene>
    <name evidence="1" type="ORF">GCM10007049_29560</name>
</gene>
<sequence>MQENTFQENSIKISDVKTYNELLLDNAYDIELIPLSYSGSESIIINMENLYFFDSAYFIIDSGPRGEHSIKKFTQSGKFVKALNHLENNFQELPIEFVSSLGVKHLMALDKLNNFYILDKDLNITFHKELPFKAEKVKESDGKLFFFANKRAINQQPDSLMYNFIVTDMEVNIINKFDPFTISSHSTNVTISTTNSFTNTGQLLWVNAISDTIFNIQEDGMHPAFKVDFQIPPFKKKDYPEVNPGSLYPMLIADFSWGISDIIKTDSYLFFMFREKGSLKLILFDAKSRQSYTIEESSGDTVQDVIPWPRTSLNNELYGWMGERNIAWVDNWNERDKNSILVKVHNHVKENINPVLIKYKFKL</sequence>
<dbReference type="AlphaFoldDB" id="A0A918Q4Y5"/>
<reference evidence="1" key="1">
    <citation type="journal article" date="2014" name="Int. J. Syst. Evol. Microbiol.">
        <title>Complete genome sequence of Corynebacterium casei LMG S-19264T (=DSM 44701T), isolated from a smear-ripened cheese.</title>
        <authorList>
            <consortium name="US DOE Joint Genome Institute (JGI-PGF)"/>
            <person name="Walter F."/>
            <person name="Albersmeier A."/>
            <person name="Kalinowski J."/>
            <person name="Ruckert C."/>
        </authorList>
    </citation>
    <scope>NUCLEOTIDE SEQUENCE</scope>
    <source>
        <strain evidence="1">KCTC 12368</strain>
    </source>
</reference>
<accession>A0A918Q4Y5</accession>